<feature type="region of interest" description="Disordered" evidence="1">
    <location>
        <begin position="31"/>
        <end position="53"/>
    </location>
</feature>
<dbReference type="Pfam" id="PF25082">
    <property type="entry name" value="GIPC1_GH2"/>
    <property type="match status" value="1"/>
</dbReference>
<organism evidence="3 4">
    <name type="scientific">Phyllostomus discolor</name>
    <name type="common">pale spear-nosed bat</name>
    <dbReference type="NCBI Taxonomy" id="89673"/>
    <lineage>
        <taxon>Eukaryota</taxon>
        <taxon>Metazoa</taxon>
        <taxon>Chordata</taxon>
        <taxon>Craniata</taxon>
        <taxon>Vertebrata</taxon>
        <taxon>Euteleostomi</taxon>
        <taxon>Mammalia</taxon>
        <taxon>Eutheria</taxon>
        <taxon>Laurasiatheria</taxon>
        <taxon>Chiroptera</taxon>
        <taxon>Yangochiroptera</taxon>
        <taxon>Phyllostomidae</taxon>
        <taxon>Phyllostominae</taxon>
        <taxon>Phyllostomus</taxon>
    </lineage>
</organism>
<protein>
    <submittedName>
        <fullName evidence="3">GIPC PDZ domain containing family member 1</fullName>
    </submittedName>
</protein>
<evidence type="ECO:0000313" key="3">
    <source>
        <dbReference type="EMBL" id="KAF6093956.1"/>
    </source>
</evidence>
<sequence length="142" mass="15516">MSEFLSRTGWICCPLHPLPTITPLPFTDMISVRSGGGRPGSGPQLGTGRGTLRLRSRGPATVEDLPSAFEEKAIEKVDDLLESYMGIRDTELAATMVELGKDKRNPDELAEALDERLGDFAFPDEFVFDVWGAIGDAKVGRY</sequence>
<accession>A0A834DV64</accession>
<comment type="caution">
    <text evidence="3">The sequence shown here is derived from an EMBL/GenBank/DDBJ whole genome shotgun (WGS) entry which is preliminary data.</text>
</comment>
<evidence type="ECO:0000313" key="4">
    <source>
        <dbReference type="Proteomes" id="UP000664940"/>
    </source>
</evidence>
<dbReference type="PANTHER" id="PTHR12259">
    <property type="entry name" value="RGS-GAIP INTERACTING PROTEIN GIPC"/>
    <property type="match status" value="1"/>
</dbReference>
<evidence type="ECO:0000256" key="1">
    <source>
        <dbReference type="SAM" id="MobiDB-lite"/>
    </source>
</evidence>
<dbReference type="CDD" id="cd21180">
    <property type="entry name" value="GH2_GIPC"/>
    <property type="match status" value="1"/>
</dbReference>
<proteinExistence type="predicted"/>
<dbReference type="PANTHER" id="PTHR12259:SF4">
    <property type="entry name" value="PDZ DOMAIN-CONTAINING PROTEIN GIPC1"/>
    <property type="match status" value="1"/>
</dbReference>
<dbReference type="InterPro" id="IPR055349">
    <property type="entry name" value="GH2_GIPC"/>
</dbReference>
<evidence type="ECO:0000259" key="2">
    <source>
        <dbReference type="Pfam" id="PF25082"/>
    </source>
</evidence>
<dbReference type="InterPro" id="IPR017379">
    <property type="entry name" value="GIPC1/2/3"/>
</dbReference>
<gene>
    <name evidence="3" type="ORF">HJG60_005583</name>
</gene>
<reference evidence="3 4" key="1">
    <citation type="journal article" date="2020" name="Nature">
        <title>Six reference-quality genomes reveal evolution of bat adaptations.</title>
        <authorList>
            <person name="Jebb D."/>
            <person name="Huang Z."/>
            <person name="Pippel M."/>
            <person name="Hughes G.M."/>
            <person name="Lavrichenko K."/>
            <person name="Devanna P."/>
            <person name="Winkler S."/>
            <person name="Jermiin L.S."/>
            <person name="Skirmuntt E.C."/>
            <person name="Katzourakis A."/>
            <person name="Burkitt-Gray L."/>
            <person name="Ray D.A."/>
            <person name="Sullivan K.A.M."/>
            <person name="Roscito J.G."/>
            <person name="Kirilenko B.M."/>
            <person name="Davalos L.M."/>
            <person name="Corthals A.P."/>
            <person name="Power M.L."/>
            <person name="Jones G."/>
            <person name="Ransome R.D."/>
            <person name="Dechmann D.K.N."/>
            <person name="Locatelli A.G."/>
            <person name="Puechmaille S.J."/>
            <person name="Fedrigo O."/>
            <person name="Jarvis E.D."/>
            <person name="Hiller M."/>
            <person name="Vernes S.C."/>
            <person name="Myers E.W."/>
            <person name="Teeling E.C."/>
        </authorList>
    </citation>
    <scope>NUCLEOTIDE SEQUENCE [LARGE SCALE GENOMIC DNA]</scope>
    <source>
        <strain evidence="3">Bat1K_MPI-CBG_1</strain>
    </source>
</reference>
<feature type="compositionally biased region" description="Gly residues" evidence="1">
    <location>
        <begin position="34"/>
        <end position="49"/>
    </location>
</feature>
<dbReference type="Proteomes" id="UP000664940">
    <property type="component" value="Unassembled WGS sequence"/>
</dbReference>
<name>A0A834DV64_9CHIR</name>
<dbReference type="EMBL" id="JABVXQ010000008">
    <property type="protein sequence ID" value="KAF6093956.1"/>
    <property type="molecule type" value="Genomic_DNA"/>
</dbReference>
<dbReference type="AlphaFoldDB" id="A0A834DV64"/>
<feature type="domain" description="GIPC GH2" evidence="2">
    <location>
        <begin position="48"/>
        <end position="137"/>
    </location>
</feature>